<evidence type="ECO:0000256" key="1">
    <source>
        <dbReference type="SAM" id="Phobius"/>
    </source>
</evidence>
<feature type="transmembrane region" description="Helical" evidence="1">
    <location>
        <begin position="76"/>
        <end position="97"/>
    </location>
</feature>
<gene>
    <name evidence="2" type="ORF">AVDCRST_MAG66-4865</name>
</gene>
<name>A0A6J4QMI0_9PSEU</name>
<keyword evidence="1" id="KW-1133">Transmembrane helix</keyword>
<dbReference type="EMBL" id="CADCUS010000622">
    <property type="protein sequence ID" value="CAA9447932.1"/>
    <property type="molecule type" value="Genomic_DNA"/>
</dbReference>
<feature type="transmembrane region" description="Helical" evidence="1">
    <location>
        <begin position="6"/>
        <end position="31"/>
    </location>
</feature>
<dbReference type="Pfam" id="PF08592">
    <property type="entry name" value="Anthrone_oxy"/>
    <property type="match status" value="1"/>
</dbReference>
<dbReference type="AlphaFoldDB" id="A0A6J4QMI0"/>
<accession>A0A6J4QMI0</accession>
<feature type="transmembrane region" description="Helical" evidence="1">
    <location>
        <begin position="133"/>
        <end position="152"/>
    </location>
</feature>
<protein>
    <recommendedName>
        <fullName evidence="3">DUF1772 domain-containing protein</fullName>
    </recommendedName>
</protein>
<proteinExistence type="predicted"/>
<keyword evidence="1" id="KW-0812">Transmembrane</keyword>
<organism evidence="2">
    <name type="scientific">uncultured Pseudonocardia sp</name>
    <dbReference type="NCBI Taxonomy" id="211455"/>
    <lineage>
        <taxon>Bacteria</taxon>
        <taxon>Bacillati</taxon>
        <taxon>Actinomycetota</taxon>
        <taxon>Actinomycetes</taxon>
        <taxon>Pseudonocardiales</taxon>
        <taxon>Pseudonocardiaceae</taxon>
        <taxon>Pseudonocardia</taxon>
        <taxon>environmental samples</taxon>
    </lineage>
</organism>
<keyword evidence="1" id="KW-0472">Membrane</keyword>
<evidence type="ECO:0000313" key="2">
    <source>
        <dbReference type="EMBL" id="CAA9447932.1"/>
    </source>
</evidence>
<evidence type="ECO:0008006" key="3">
    <source>
        <dbReference type="Google" id="ProtNLM"/>
    </source>
</evidence>
<reference evidence="2" key="1">
    <citation type="submission" date="2020-02" db="EMBL/GenBank/DDBJ databases">
        <authorList>
            <person name="Meier V. D."/>
        </authorList>
    </citation>
    <scope>NUCLEOTIDE SEQUENCE</scope>
    <source>
        <strain evidence="2">AVDCRST_MAG66</strain>
    </source>
</reference>
<dbReference type="InterPro" id="IPR013901">
    <property type="entry name" value="Anthrone_oxy"/>
</dbReference>
<sequence>MSQLLVPLVLVMNGLAGGVLVGTQLGGWPLLESLPADRYVQAHAFFSTRFDPFMPGCLVGTVVGDVLLGFTASSMVVGALFLVAGAAALGSVAISIARNVPANRWIRTLDPAALPADFAKRDPRRSWGSWNRARTGLVVLALLVNCAAVGLLL</sequence>